<comment type="caution">
    <text evidence="1">The sequence shown here is derived from an EMBL/GenBank/DDBJ whole genome shotgun (WGS) entry which is preliminary data.</text>
</comment>
<dbReference type="Proteomes" id="UP001168540">
    <property type="component" value="Unassembled WGS sequence"/>
</dbReference>
<sequence>MAKPPPAVLSAMVSAVRHHGLDTRLGSRLFAPDNWHQSLSSRYFVEARLLDRLLRAGDRVSAVMCPMTLNRINSGRPTTGRMHWAFQAHGDPKELKALRLAIQAALLAEGLDAPSTPTPHVTISYLAPSPLPSQQIEPIDWTIDEILLVEGGGAPYRYRTIATWPLAAPPYPYAQLRLL</sequence>
<evidence type="ECO:0000313" key="1">
    <source>
        <dbReference type="EMBL" id="MDN0077587.1"/>
    </source>
</evidence>
<proteinExistence type="predicted"/>
<dbReference type="EMBL" id="JAUEDK010000076">
    <property type="protein sequence ID" value="MDN0077587.1"/>
    <property type="molecule type" value="Genomic_DNA"/>
</dbReference>
<dbReference type="RefSeq" id="WP_289832215.1">
    <property type="nucleotide sequence ID" value="NZ_JAUEDK010000076.1"/>
</dbReference>
<gene>
    <name evidence="1" type="ORF">QU481_22455</name>
</gene>
<accession>A0ABT7XUY2</accession>
<dbReference type="Gene3D" id="3.90.1140.10">
    <property type="entry name" value="Cyclic phosphodiesterase"/>
    <property type="match status" value="1"/>
</dbReference>
<name>A0ABT7XUY2_9NEIS</name>
<evidence type="ECO:0000313" key="2">
    <source>
        <dbReference type="Proteomes" id="UP001168540"/>
    </source>
</evidence>
<dbReference type="SUPFAM" id="SSF55144">
    <property type="entry name" value="LigT-like"/>
    <property type="match status" value="1"/>
</dbReference>
<evidence type="ECO:0008006" key="3">
    <source>
        <dbReference type="Google" id="ProtNLM"/>
    </source>
</evidence>
<dbReference type="InterPro" id="IPR009097">
    <property type="entry name" value="Cyclic_Pdiesterase"/>
</dbReference>
<organism evidence="1 2">
    <name type="scientific">Crenobacter oryzisoli</name>
    <dbReference type="NCBI Taxonomy" id="3056844"/>
    <lineage>
        <taxon>Bacteria</taxon>
        <taxon>Pseudomonadati</taxon>
        <taxon>Pseudomonadota</taxon>
        <taxon>Betaproteobacteria</taxon>
        <taxon>Neisseriales</taxon>
        <taxon>Neisseriaceae</taxon>
        <taxon>Crenobacter</taxon>
    </lineage>
</organism>
<keyword evidence="2" id="KW-1185">Reference proteome</keyword>
<protein>
    <recommendedName>
        <fullName evidence="3">2'-5' RNA ligase</fullName>
    </recommendedName>
</protein>
<reference evidence="1" key="1">
    <citation type="submission" date="2023-06" db="EMBL/GenBank/DDBJ databases">
        <authorList>
            <person name="Zhang S."/>
        </authorList>
    </citation>
    <scope>NUCLEOTIDE SEQUENCE</scope>
    <source>
        <strain evidence="1">SG2303</strain>
    </source>
</reference>